<evidence type="ECO:0000259" key="2">
    <source>
        <dbReference type="Pfam" id="PF05970"/>
    </source>
</evidence>
<dbReference type="PANTHER" id="PTHR10492">
    <property type="match status" value="1"/>
</dbReference>
<reference evidence="5" key="1">
    <citation type="submission" date="2018-04" db="EMBL/GenBank/DDBJ databases">
        <title>WGS assembly of Panicum hallii.</title>
        <authorList>
            <person name="Lovell J."/>
            <person name="Jenkins J."/>
            <person name="Lowry D."/>
            <person name="Mamidi S."/>
            <person name="Sreedasyam A."/>
            <person name="Weng X."/>
            <person name="Barry K."/>
            <person name="Bonette J."/>
            <person name="Campitelli B."/>
            <person name="Daum C."/>
            <person name="Gordon S."/>
            <person name="Gould B."/>
            <person name="Lipzen A."/>
            <person name="Macqueen A."/>
            <person name="Palacio-Mejia J."/>
            <person name="Plott C."/>
            <person name="Shakirov E."/>
            <person name="Shu S."/>
            <person name="Yoshinaga Y."/>
            <person name="Zane M."/>
            <person name="Rokhsar D."/>
            <person name="Grimwood J."/>
            <person name="Schmutz J."/>
            <person name="Juenger T."/>
        </authorList>
    </citation>
    <scope>NUCLEOTIDE SEQUENCE [LARGE SCALE GENOMIC DNA]</scope>
    <source>
        <strain evidence="5">FIL2</strain>
    </source>
</reference>
<sequence length="1070" mass="122294">MDEEDEVDVEINLDNEVNSIPDVLDPYDKFETPGFCCRSGKIHLSTPETPPELMRLWTVSDADARHFRSNIRFFNGHFSFTSLCCHLDRMTMNMRRGGMYTFRAHGQIYHNKRSFGKEESIEPRHLELYFYDDDPSLKLRYRRCREECLKKDKEVIDRLVAIMQGNPYSEHLRTMGAIDDLEDYHMTLNLDQSECQGQYEHSVVLQGKDRSIHDIRSYHGCYDALSYPLFFPKGELGWHNCIPNVGVTAAQVNAAREVQKARAGGEDLGSARNLCVSLHDYYCYKFQMCPGIFNPIFFGKRLFQQFAGLVDSLHAGECRADAIGRCTVLSTSFIGGPRHMRRRYMDAMALVRKYGKPDIFLTMTCNPNWDEIKNELFPGQSAQDRLDLVTYVFRTKLEVMKKMLLKKDILGKVRAYVYVVEFQKRSLPHAHFLLITKRKWKLTCPEQYDQLICAELPNKKKYRELYKWFDWASVAVRESGQTDDKGNVDEIKAYRDARWVTPPEAMWRIYGFDLSKNYPSVQQLQLHLPDMHMVSFHNRQKIQHIVNKSGADESIILYRDFLEFFTWQSDGKFWRPREQANAGQVGRIVSAHPAEDLKTVDGVIQPSFRKAAEKRGLIEEDSSLDECLSEAAMYQMAFNVFALWQKQLDAMSEDYCCNNPSDAIIEQMALVDIRNMLQSLGKDIKSFPLPKIDNTYDDACGVPREIFEESNIESTEDDVALSESLNDEQKAVYDEILSAIDTNDGGLFFVDGPGGTGKTFLYRSLLAKIRSQNKIDVATATSRVVASIMPGGRIAHSCFKLPLTIDSGGCCSFTKQSGTVTLLRTTSLIIWDEASMIKKQAVEALDNSTRDIMDRPDLPFGGKTVVFGGDFTAQIVDASLCRSYLWDYMRHLKLVRNMTAQSDPWFAEYLLRIGNGIEEANADGEVRLPDEICVPYTGDGNDLDRLIQCIFPNLNENMADKDYITSRAILSARNDWVDRISMDMIGSFQGGEVEYHSFDSTVDDPHNYYSSKFFNTLTPNGLPPHVLKLKVGCPIILLRNIDPTNGLCNGKRVFLSRIPLCPSDDEMFHF</sequence>
<dbReference type="EC" id="5.6.2.3" evidence="1"/>
<comment type="catalytic activity">
    <reaction evidence="1">
        <text>ATP + H2O = ADP + phosphate + H(+)</text>
        <dbReference type="Rhea" id="RHEA:13065"/>
        <dbReference type="ChEBI" id="CHEBI:15377"/>
        <dbReference type="ChEBI" id="CHEBI:15378"/>
        <dbReference type="ChEBI" id="CHEBI:30616"/>
        <dbReference type="ChEBI" id="CHEBI:43474"/>
        <dbReference type="ChEBI" id="CHEBI:456216"/>
        <dbReference type="EC" id="5.6.2.3"/>
    </reaction>
</comment>
<dbReference type="InterPro" id="IPR049163">
    <property type="entry name" value="Pif1-like_2B_dom"/>
</dbReference>
<feature type="domain" description="Helitron helicase-like" evidence="3">
    <location>
        <begin position="313"/>
        <end position="434"/>
    </location>
</feature>
<dbReference type="Pfam" id="PF21530">
    <property type="entry name" value="Pif1_2B_dom"/>
    <property type="match status" value="1"/>
</dbReference>
<dbReference type="GO" id="GO:0000723">
    <property type="term" value="P:telomere maintenance"/>
    <property type="evidence" value="ECO:0007669"/>
    <property type="project" value="InterPro"/>
</dbReference>
<keyword evidence="1" id="KW-0234">DNA repair</keyword>
<dbReference type="InterPro" id="IPR025476">
    <property type="entry name" value="Helitron_helicase-like"/>
</dbReference>
<keyword evidence="1" id="KW-0233">DNA recombination</keyword>
<dbReference type="Gene3D" id="3.40.50.300">
    <property type="entry name" value="P-loop containing nucleotide triphosphate hydrolases"/>
    <property type="match status" value="1"/>
</dbReference>
<gene>
    <name evidence="5" type="ORF">PAHAL_7G076700</name>
</gene>
<evidence type="ECO:0000259" key="3">
    <source>
        <dbReference type="Pfam" id="PF14214"/>
    </source>
</evidence>
<dbReference type="GO" id="GO:0005524">
    <property type="term" value="F:ATP binding"/>
    <property type="evidence" value="ECO:0007669"/>
    <property type="project" value="UniProtKB-KW"/>
</dbReference>
<dbReference type="Pfam" id="PF05970">
    <property type="entry name" value="PIF1"/>
    <property type="match status" value="1"/>
</dbReference>
<dbReference type="PANTHER" id="PTHR10492:SF92">
    <property type="entry name" value="ATP-DEPENDENT DNA HELICASE"/>
    <property type="match status" value="1"/>
</dbReference>
<dbReference type="Gramene" id="PVH34962">
    <property type="protein sequence ID" value="PVH34962"/>
    <property type="gene ID" value="PAHAL_7G076700"/>
</dbReference>
<dbReference type="SUPFAM" id="SSF52540">
    <property type="entry name" value="P-loop containing nucleoside triphosphate hydrolases"/>
    <property type="match status" value="2"/>
</dbReference>
<dbReference type="GO" id="GO:0016887">
    <property type="term" value="F:ATP hydrolysis activity"/>
    <property type="evidence" value="ECO:0007669"/>
    <property type="project" value="RHEA"/>
</dbReference>
<comment type="cofactor">
    <cofactor evidence="1">
        <name>Mg(2+)</name>
        <dbReference type="ChEBI" id="CHEBI:18420"/>
    </cofactor>
</comment>
<comment type="similarity">
    <text evidence="1">Belongs to the helicase family.</text>
</comment>
<evidence type="ECO:0000313" key="5">
    <source>
        <dbReference type="EMBL" id="PVH34962.1"/>
    </source>
</evidence>
<feature type="domain" description="DNA helicase Pif1-like DEAD-box helicase" evidence="2">
    <location>
        <begin position="725"/>
        <end position="919"/>
    </location>
</feature>
<dbReference type="GO" id="GO:0043139">
    <property type="term" value="F:5'-3' DNA helicase activity"/>
    <property type="evidence" value="ECO:0007669"/>
    <property type="project" value="UniProtKB-EC"/>
</dbReference>
<proteinExistence type="inferred from homology"/>
<dbReference type="GO" id="GO:0006310">
    <property type="term" value="P:DNA recombination"/>
    <property type="evidence" value="ECO:0007669"/>
    <property type="project" value="UniProtKB-KW"/>
</dbReference>
<protein>
    <recommendedName>
        <fullName evidence="1">ATP-dependent DNA helicase</fullName>
        <ecNumber evidence="1">5.6.2.3</ecNumber>
    </recommendedName>
</protein>
<accession>A0A2T8IBB3</accession>
<keyword evidence="1" id="KW-0067">ATP-binding</keyword>
<dbReference type="Pfam" id="PF14214">
    <property type="entry name" value="Helitron_like_N"/>
    <property type="match status" value="1"/>
</dbReference>
<keyword evidence="1" id="KW-0378">Hydrolase</keyword>
<dbReference type="InterPro" id="IPR027417">
    <property type="entry name" value="P-loop_NTPase"/>
</dbReference>
<dbReference type="AlphaFoldDB" id="A0A2T8IBB3"/>
<dbReference type="GO" id="GO:0006281">
    <property type="term" value="P:DNA repair"/>
    <property type="evidence" value="ECO:0007669"/>
    <property type="project" value="UniProtKB-KW"/>
</dbReference>
<evidence type="ECO:0000256" key="1">
    <source>
        <dbReference type="RuleBase" id="RU363044"/>
    </source>
</evidence>
<dbReference type="Proteomes" id="UP000243499">
    <property type="component" value="Chromosome 7"/>
</dbReference>
<keyword evidence="1" id="KW-0347">Helicase</keyword>
<keyword evidence="1" id="KW-0547">Nucleotide-binding</keyword>
<dbReference type="EMBL" id="CM008052">
    <property type="protein sequence ID" value="PVH34962.1"/>
    <property type="molecule type" value="Genomic_DNA"/>
</dbReference>
<name>A0A2T8IBB3_9POAL</name>
<evidence type="ECO:0000259" key="4">
    <source>
        <dbReference type="Pfam" id="PF21530"/>
    </source>
</evidence>
<keyword evidence="1" id="KW-0227">DNA damage</keyword>
<dbReference type="InterPro" id="IPR010285">
    <property type="entry name" value="DNA_helicase_pif1-like_DEAD"/>
</dbReference>
<feature type="domain" description="DNA helicase Pif1-like 2B" evidence="4">
    <location>
        <begin position="1012"/>
        <end position="1053"/>
    </location>
</feature>
<organism evidence="5">
    <name type="scientific">Panicum hallii</name>
    <dbReference type="NCBI Taxonomy" id="206008"/>
    <lineage>
        <taxon>Eukaryota</taxon>
        <taxon>Viridiplantae</taxon>
        <taxon>Streptophyta</taxon>
        <taxon>Embryophyta</taxon>
        <taxon>Tracheophyta</taxon>
        <taxon>Spermatophyta</taxon>
        <taxon>Magnoliopsida</taxon>
        <taxon>Liliopsida</taxon>
        <taxon>Poales</taxon>
        <taxon>Poaceae</taxon>
        <taxon>PACMAD clade</taxon>
        <taxon>Panicoideae</taxon>
        <taxon>Panicodae</taxon>
        <taxon>Paniceae</taxon>
        <taxon>Panicinae</taxon>
        <taxon>Panicum</taxon>
        <taxon>Panicum sect. Panicum</taxon>
    </lineage>
</organism>